<dbReference type="InterPro" id="IPR008920">
    <property type="entry name" value="TF_FadR/GntR_C"/>
</dbReference>
<gene>
    <name evidence="5" type="ORF">FB558_4917</name>
</gene>
<dbReference type="InterPro" id="IPR000524">
    <property type="entry name" value="Tscrpt_reg_HTH_GntR"/>
</dbReference>
<dbReference type="GO" id="GO:0003677">
    <property type="term" value="F:DNA binding"/>
    <property type="evidence" value="ECO:0007669"/>
    <property type="project" value="UniProtKB-KW"/>
</dbReference>
<comment type="caution">
    <text evidence="5">The sequence shown here is derived from an EMBL/GenBank/DDBJ whole genome shotgun (WGS) entry which is preliminary data.</text>
</comment>
<dbReference type="PROSITE" id="PS50949">
    <property type="entry name" value="HTH_GNTR"/>
    <property type="match status" value="1"/>
</dbReference>
<dbReference type="AlphaFoldDB" id="A0A543DIK1"/>
<dbReference type="Pfam" id="PF00392">
    <property type="entry name" value="GntR"/>
    <property type="match status" value="1"/>
</dbReference>
<dbReference type="SUPFAM" id="SSF46785">
    <property type="entry name" value="Winged helix' DNA-binding domain"/>
    <property type="match status" value="1"/>
</dbReference>
<name>A0A543DIK1_9PSEU</name>
<proteinExistence type="predicted"/>
<reference evidence="5 6" key="1">
    <citation type="submission" date="2019-06" db="EMBL/GenBank/DDBJ databases">
        <title>Sequencing the genomes of 1000 actinobacteria strains.</title>
        <authorList>
            <person name="Klenk H.-P."/>
        </authorList>
    </citation>
    <scope>NUCLEOTIDE SEQUENCE [LARGE SCALE GENOMIC DNA]</scope>
    <source>
        <strain evidence="5 6">DSM 45301</strain>
    </source>
</reference>
<accession>A0A543DIK1</accession>
<sequence>MSGAAGRVLRELRGDILRGALAQGTRLTESSLCGRYDVSRVPVREALRTLAAEGFVDVRPGSGATVATISTDDAADLYAVRCTIEEITARRCAARVAAGGADGLVARLDEIVTAGLAAVRAGEPADLPALNTRFHLTMARESGSASLLSLFRQVADRIQWIYAANVDVQGERSWTEHRGILAAISAGDETVAAERAGEHIANSRRAFLETRPT</sequence>
<evidence type="ECO:0000256" key="2">
    <source>
        <dbReference type="ARBA" id="ARBA00023125"/>
    </source>
</evidence>
<dbReference type="Gene3D" id="1.10.10.10">
    <property type="entry name" value="Winged helix-like DNA-binding domain superfamily/Winged helix DNA-binding domain"/>
    <property type="match status" value="1"/>
</dbReference>
<dbReference type="PANTHER" id="PTHR43537">
    <property type="entry name" value="TRANSCRIPTIONAL REGULATOR, GNTR FAMILY"/>
    <property type="match status" value="1"/>
</dbReference>
<dbReference type="PRINTS" id="PR00035">
    <property type="entry name" value="HTHGNTR"/>
</dbReference>
<dbReference type="SMART" id="SM00895">
    <property type="entry name" value="FCD"/>
    <property type="match status" value="1"/>
</dbReference>
<evidence type="ECO:0000256" key="3">
    <source>
        <dbReference type="ARBA" id="ARBA00023163"/>
    </source>
</evidence>
<dbReference type="OrthoDB" id="3570892at2"/>
<dbReference type="Proteomes" id="UP000315677">
    <property type="component" value="Unassembled WGS sequence"/>
</dbReference>
<keyword evidence="6" id="KW-1185">Reference proteome</keyword>
<evidence type="ECO:0000256" key="1">
    <source>
        <dbReference type="ARBA" id="ARBA00023015"/>
    </source>
</evidence>
<organism evidence="5 6">
    <name type="scientific">Pseudonocardia kunmingensis</name>
    <dbReference type="NCBI Taxonomy" id="630975"/>
    <lineage>
        <taxon>Bacteria</taxon>
        <taxon>Bacillati</taxon>
        <taxon>Actinomycetota</taxon>
        <taxon>Actinomycetes</taxon>
        <taxon>Pseudonocardiales</taxon>
        <taxon>Pseudonocardiaceae</taxon>
        <taxon>Pseudonocardia</taxon>
    </lineage>
</organism>
<dbReference type="PANTHER" id="PTHR43537:SF24">
    <property type="entry name" value="GLUCONATE OPERON TRANSCRIPTIONAL REPRESSOR"/>
    <property type="match status" value="1"/>
</dbReference>
<keyword evidence="1" id="KW-0805">Transcription regulation</keyword>
<evidence type="ECO:0000259" key="4">
    <source>
        <dbReference type="PROSITE" id="PS50949"/>
    </source>
</evidence>
<keyword evidence="2" id="KW-0238">DNA-binding</keyword>
<dbReference type="InterPro" id="IPR011711">
    <property type="entry name" value="GntR_C"/>
</dbReference>
<dbReference type="RefSeq" id="WP_142057171.1">
    <property type="nucleotide sequence ID" value="NZ_VFPA01000003.1"/>
</dbReference>
<evidence type="ECO:0000313" key="6">
    <source>
        <dbReference type="Proteomes" id="UP000315677"/>
    </source>
</evidence>
<dbReference type="CDD" id="cd07377">
    <property type="entry name" value="WHTH_GntR"/>
    <property type="match status" value="1"/>
</dbReference>
<dbReference type="GO" id="GO:0003700">
    <property type="term" value="F:DNA-binding transcription factor activity"/>
    <property type="evidence" value="ECO:0007669"/>
    <property type="project" value="InterPro"/>
</dbReference>
<dbReference type="InterPro" id="IPR036388">
    <property type="entry name" value="WH-like_DNA-bd_sf"/>
</dbReference>
<dbReference type="Gene3D" id="1.20.120.530">
    <property type="entry name" value="GntR ligand-binding domain-like"/>
    <property type="match status" value="1"/>
</dbReference>
<dbReference type="EMBL" id="VFPA01000003">
    <property type="protein sequence ID" value="TQM09167.1"/>
    <property type="molecule type" value="Genomic_DNA"/>
</dbReference>
<feature type="domain" description="HTH gntR-type" evidence="4">
    <location>
        <begin position="2"/>
        <end position="69"/>
    </location>
</feature>
<evidence type="ECO:0000313" key="5">
    <source>
        <dbReference type="EMBL" id="TQM09167.1"/>
    </source>
</evidence>
<dbReference type="InterPro" id="IPR036390">
    <property type="entry name" value="WH_DNA-bd_sf"/>
</dbReference>
<protein>
    <submittedName>
        <fullName evidence="5">GntR family transcriptional regulator</fullName>
    </submittedName>
</protein>
<dbReference type="SUPFAM" id="SSF48008">
    <property type="entry name" value="GntR ligand-binding domain-like"/>
    <property type="match status" value="1"/>
</dbReference>
<keyword evidence="3" id="KW-0804">Transcription</keyword>
<dbReference type="Pfam" id="PF07729">
    <property type="entry name" value="FCD"/>
    <property type="match status" value="1"/>
</dbReference>
<dbReference type="SMART" id="SM00345">
    <property type="entry name" value="HTH_GNTR"/>
    <property type="match status" value="1"/>
</dbReference>